<accession>A0A5S3V2X1</accession>
<feature type="non-terminal residue" evidence="3">
    <location>
        <position position="1"/>
    </location>
</feature>
<dbReference type="AlphaFoldDB" id="A0A5S3V2X1"/>
<evidence type="ECO:0000256" key="1">
    <source>
        <dbReference type="SAM" id="Coils"/>
    </source>
</evidence>
<reference evidence="4" key="2">
    <citation type="submission" date="2019-06" db="EMBL/GenBank/DDBJ databases">
        <title>Co-occurence of chitin degradation, pigmentation and bioactivity in marine Pseudoalteromonas.</title>
        <authorList>
            <person name="Sonnenschein E.C."/>
            <person name="Bech P.K."/>
        </authorList>
    </citation>
    <scope>NUCLEOTIDE SEQUENCE [LARGE SCALE GENOMIC DNA]</scope>
    <source>
        <strain evidence="4">S3790</strain>
    </source>
</reference>
<name>A0A5S3V2X1_9GAMM</name>
<reference evidence="3 4" key="1">
    <citation type="submission" date="2018-01" db="EMBL/GenBank/DDBJ databases">
        <authorList>
            <person name="Paulsen S."/>
            <person name="Gram L.K."/>
        </authorList>
    </citation>
    <scope>NUCLEOTIDE SEQUENCE [LARGE SCALE GENOMIC DNA]</scope>
    <source>
        <strain evidence="3 4">S3790</strain>
    </source>
</reference>
<sequence length="616" mass="71115">KARLVISRKSPTAHFSGRNGTKSTDKQHEKNAQLESLFSSALVNMSEAKRSEWLGLNEGEYLDLETGEVKIKKVTEVDRYHFEGQVTQPITEPLPSNKKPKLTRPNYKKTLTHFQTRNWNNEYRIVCTQLTSSSDAPDSNTGERITHALTSRARGKIVESGVYMQAVKGGFNAFLTVTLDEKARFKLDNKHYKKDRGGQAGQIIPIAYDQNGEKLTFELAENEEIVADGRFTFIKFDFATIGEQLSPFLDSVGKMHKRGWWAKRELFKEFVHTDLMHNNERLYPWGVVECIEKCDTRAITNQKMEICKIECEQDPNKRPVFDYMWVAEAPRKIYETRSYPWGKVDSVGYQNYHAHMLMRWNVPERHFREWADLIESKWCKGMVHIERIKSPAAASSYLLKALGYMSSEDKGDQGEIRGNRYNISKYARAEAWENCATHESQHMYRLIQEYLQSLDEKRKRKNKVQSKVKALVAQTAKLKNINGSDYSDKRQRFIEKLEEQLELATEKAKGLAESLHGNFARGGVAKFANAVEFQQFINNAIGVRGWRLKTVFSRECSREHIKQQRAEENAVTKMLVNAQRVVDESIESVIAWYSRFELVTPDDDEYYNTSLVTGGY</sequence>
<gene>
    <name evidence="3" type="ORF">CWC19_18325</name>
</gene>
<comment type="caution">
    <text evidence="3">The sequence shown here is derived from an EMBL/GenBank/DDBJ whole genome shotgun (WGS) entry which is preliminary data.</text>
</comment>
<feature type="coiled-coil region" evidence="1">
    <location>
        <begin position="447"/>
        <end position="514"/>
    </location>
</feature>
<dbReference type="Proteomes" id="UP000307217">
    <property type="component" value="Unassembled WGS sequence"/>
</dbReference>
<dbReference type="EMBL" id="PNBX01000106">
    <property type="protein sequence ID" value="TMO64428.1"/>
    <property type="molecule type" value="Genomic_DNA"/>
</dbReference>
<evidence type="ECO:0000313" key="3">
    <source>
        <dbReference type="EMBL" id="TMO64428.1"/>
    </source>
</evidence>
<evidence type="ECO:0000256" key="2">
    <source>
        <dbReference type="SAM" id="MobiDB-lite"/>
    </source>
</evidence>
<dbReference type="RefSeq" id="WP_171044210.1">
    <property type="nucleotide sequence ID" value="NZ_PNBX01000106.1"/>
</dbReference>
<proteinExistence type="predicted"/>
<evidence type="ECO:0000313" key="4">
    <source>
        <dbReference type="Proteomes" id="UP000307217"/>
    </source>
</evidence>
<protein>
    <recommendedName>
        <fullName evidence="5">Replication protein</fullName>
    </recommendedName>
</protein>
<keyword evidence="1" id="KW-0175">Coiled coil</keyword>
<feature type="region of interest" description="Disordered" evidence="2">
    <location>
        <begin position="1"/>
        <end position="30"/>
    </location>
</feature>
<evidence type="ECO:0008006" key="5">
    <source>
        <dbReference type="Google" id="ProtNLM"/>
    </source>
</evidence>
<organism evidence="3 4">
    <name type="scientific">Pseudoalteromonas aurantia</name>
    <dbReference type="NCBI Taxonomy" id="43654"/>
    <lineage>
        <taxon>Bacteria</taxon>
        <taxon>Pseudomonadati</taxon>
        <taxon>Pseudomonadota</taxon>
        <taxon>Gammaproteobacteria</taxon>
        <taxon>Alteromonadales</taxon>
        <taxon>Pseudoalteromonadaceae</taxon>
        <taxon>Pseudoalteromonas</taxon>
    </lineage>
</organism>